<keyword evidence="2" id="KW-1185">Reference proteome</keyword>
<dbReference type="AlphaFoldDB" id="A0A210Q610"/>
<protein>
    <submittedName>
        <fullName evidence="1">Uncharacterized protein</fullName>
    </submittedName>
</protein>
<accession>A0A210Q610</accession>
<comment type="caution">
    <text evidence="1">The sequence shown here is derived from an EMBL/GenBank/DDBJ whole genome shotgun (WGS) entry which is preliminary data.</text>
</comment>
<gene>
    <name evidence="1" type="ORF">KP79_PYT23260</name>
</gene>
<dbReference type="EMBL" id="NEDP02004871">
    <property type="protein sequence ID" value="OWF44161.1"/>
    <property type="molecule type" value="Genomic_DNA"/>
</dbReference>
<evidence type="ECO:0000313" key="1">
    <source>
        <dbReference type="EMBL" id="OWF44161.1"/>
    </source>
</evidence>
<proteinExistence type="predicted"/>
<evidence type="ECO:0000313" key="2">
    <source>
        <dbReference type="Proteomes" id="UP000242188"/>
    </source>
</evidence>
<organism evidence="1 2">
    <name type="scientific">Mizuhopecten yessoensis</name>
    <name type="common">Japanese scallop</name>
    <name type="synonym">Patinopecten yessoensis</name>
    <dbReference type="NCBI Taxonomy" id="6573"/>
    <lineage>
        <taxon>Eukaryota</taxon>
        <taxon>Metazoa</taxon>
        <taxon>Spiralia</taxon>
        <taxon>Lophotrochozoa</taxon>
        <taxon>Mollusca</taxon>
        <taxon>Bivalvia</taxon>
        <taxon>Autobranchia</taxon>
        <taxon>Pteriomorphia</taxon>
        <taxon>Pectinida</taxon>
        <taxon>Pectinoidea</taxon>
        <taxon>Pectinidae</taxon>
        <taxon>Mizuhopecten</taxon>
    </lineage>
</organism>
<dbReference type="Proteomes" id="UP000242188">
    <property type="component" value="Unassembled WGS sequence"/>
</dbReference>
<dbReference type="OrthoDB" id="6046730at2759"/>
<sequence length="216" mass="24799">MTLFTSWSTYPEAVEVYNNTLRNWPSLQPHANIILFTNDVLPDVTKQLGWMVLPLKRQIKGHPVLKQMFIEAMKLQPNSKLHGFANGDILFTNSFINSLLEIANSPLLVNKTYMVVGRRMSTPNVTRDEASSWETIGKAAERGTLMNKICGIDYFLTSPDYHWKDIPDVQIGRNYYDNWLVWDARRKGYEVIDATDTLLAVHQIRALPETTRENGQ</sequence>
<name>A0A210Q610_MIZYE</name>
<reference evidence="1 2" key="1">
    <citation type="journal article" date="2017" name="Nat. Ecol. Evol.">
        <title>Scallop genome provides insights into evolution of bilaterian karyotype and development.</title>
        <authorList>
            <person name="Wang S."/>
            <person name="Zhang J."/>
            <person name="Jiao W."/>
            <person name="Li J."/>
            <person name="Xun X."/>
            <person name="Sun Y."/>
            <person name="Guo X."/>
            <person name="Huan P."/>
            <person name="Dong B."/>
            <person name="Zhang L."/>
            <person name="Hu X."/>
            <person name="Sun X."/>
            <person name="Wang J."/>
            <person name="Zhao C."/>
            <person name="Wang Y."/>
            <person name="Wang D."/>
            <person name="Huang X."/>
            <person name="Wang R."/>
            <person name="Lv J."/>
            <person name="Li Y."/>
            <person name="Zhang Z."/>
            <person name="Liu B."/>
            <person name="Lu W."/>
            <person name="Hui Y."/>
            <person name="Liang J."/>
            <person name="Zhou Z."/>
            <person name="Hou R."/>
            <person name="Li X."/>
            <person name="Liu Y."/>
            <person name="Li H."/>
            <person name="Ning X."/>
            <person name="Lin Y."/>
            <person name="Zhao L."/>
            <person name="Xing Q."/>
            <person name="Dou J."/>
            <person name="Li Y."/>
            <person name="Mao J."/>
            <person name="Guo H."/>
            <person name="Dou H."/>
            <person name="Li T."/>
            <person name="Mu C."/>
            <person name="Jiang W."/>
            <person name="Fu Q."/>
            <person name="Fu X."/>
            <person name="Miao Y."/>
            <person name="Liu J."/>
            <person name="Yu Q."/>
            <person name="Li R."/>
            <person name="Liao H."/>
            <person name="Li X."/>
            <person name="Kong Y."/>
            <person name="Jiang Z."/>
            <person name="Chourrout D."/>
            <person name="Li R."/>
            <person name="Bao Z."/>
        </authorList>
    </citation>
    <scope>NUCLEOTIDE SEQUENCE [LARGE SCALE GENOMIC DNA]</scope>
    <source>
        <strain evidence="1 2">PY_sf001</strain>
    </source>
</reference>